<dbReference type="GO" id="GO:0004305">
    <property type="term" value="F:ethanolamine kinase activity"/>
    <property type="evidence" value="ECO:0007669"/>
    <property type="project" value="TreeGrafter"/>
</dbReference>
<protein>
    <recommendedName>
        <fullName evidence="2">Aminoglycoside phosphotransferase domain-containing protein</fullName>
    </recommendedName>
</protein>
<name>A0A381PUZ2_9ZZZZ</name>
<proteinExistence type="predicted"/>
<dbReference type="InterPro" id="IPR011009">
    <property type="entry name" value="Kinase-like_dom_sf"/>
</dbReference>
<dbReference type="PANTHER" id="PTHR22603">
    <property type="entry name" value="CHOLINE/ETHANOALAMINE KINASE"/>
    <property type="match status" value="1"/>
</dbReference>
<dbReference type="GO" id="GO:0006646">
    <property type="term" value="P:phosphatidylethanolamine biosynthetic process"/>
    <property type="evidence" value="ECO:0007669"/>
    <property type="project" value="TreeGrafter"/>
</dbReference>
<dbReference type="AlphaFoldDB" id="A0A381PUZ2"/>
<reference evidence="1" key="1">
    <citation type="submission" date="2018-05" db="EMBL/GenBank/DDBJ databases">
        <authorList>
            <person name="Lanie J.A."/>
            <person name="Ng W.-L."/>
            <person name="Kazmierczak K.M."/>
            <person name="Andrzejewski T.M."/>
            <person name="Davidsen T.M."/>
            <person name="Wayne K.J."/>
            <person name="Tettelin H."/>
            <person name="Glass J.I."/>
            <person name="Rusch D."/>
            <person name="Podicherti R."/>
            <person name="Tsui H.-C.T."/>
            <person name="Winkler M.E."/>
        </authorList>
    </citation>
    <scope>NUCLEOTIDE SEQUENCE</scope>
</reference>
<organism evidence="1">
    <name type="scientific">marine metagenome</name>
    <dbReference type="NCBI Taxonomy" id="408172"/>
    <lineage>
        <taxon>unclassified sequences</taxon>
        <taxon>metagenomes</taxon>
        <taxon>ecological metagenomes</taxon>
    </lineage>
</organism>
<evidence type="ECO:0008006" key="2">
    <source>
        <dbReference type="Google" id="ProtNLM"/>
    </source>
</evidence>
<sequence>MIEPFDAIANIPGWNQKNISIEVLKGGLTNRTFKLVRQGEIFVLRLDSECTKLFNLNRQRELKILKIASQRKLAPEIVYEDTGNGILLTRYINGRIWSTDDLKDKSKIKLLVTLLHQIHTLPIVGDHFNAHDVVRHYMNNLKNFSDLHAFGKKCRNVIDNVGSGGTVCCCHNDVVLGNIISDSNPVLLDWEYASGNNPLFDLASLVCFHNLNKKTISYLLDTYMDGASISDHKELREQIRIYNAIYWLWLASMSTINSSDWTILMNRLARKIR</sequence>
<dbReference type="GO" id="GO:0005737">
    <property type="term" value="C:cytoplasm"/>
    <property type="evidence" value="ECO:0007669"/>
    <property type="project" value="TreeGrafter"/>
</dbReference>
<dbReference type="Pfam" id="PF01633">
    <property type="entry name" value="Choline_kinase"/>
    <property type="match status" value="1"/>
</dbReference>
<dbReference type="PANTHER" id="PTHR22603:SF66">
    <property type="entry name" value="ETHANOLAMINE KINASE"/>
    <property type="match status" value="1"/>
</dbReference>
<dbReference type="SUPFAM" id="SSF56112">
    <property type="entry name" value="Protein kinase-like (PK-like)"/>
    <property type="match status" value="1"/>
</dbReference>
<accession>A0A381PUZ2</accession>
<gene>
    <name evidence="1" type="ORF">METZ01_LOCUS23719</name>
</gene>
<dbReference type="CDD" id="cd05151">
    <property type="entry name" value="ChoK-like"/>
    <property type="match status" value="1"/>
</dbReference>
<evidence type="ECO:0000313" key="1">
    <source>
        <dbReference type="EMBL" id="SUZ70865.1"/>
    </source>
</evidence>
<dbReference type="Gene3D" id="3.30.200.20">
    <property type="entry name" value="Phosphorylase Kinase, domain 1"/>
    <property type="match status" value="1"/>
</dbReference>
<dbReference type="EMBL" id="UINC01001104">
    <property type="protein sequence ID" value="SUZ70865.1"/>
    <property type="molecule type" value="Genomic_DNA"/>
</dbReference>
<dbReference type="Gene3D" id="3.90.1200.10">
    <property type="match status" value="1"/>
</dbReference>